<dbReference type="PANTHER" id="PTHR33624:SF2">
    <property type="entry name" value="SIGMA FACTOR BINDING PROTEIN 1, CHLOROPLASTIC"/>
    <property type="match status" value="1"/>
</dbReference>
<organism evidence="3 4">
    <name type="scientific">Cuscuta europaea</name>
    <name type="common">European dodder</name>
    <dbReference type="NCBI Taxonomy" id="41803"/>
    <lineage>
        <taxon>Eukaryota</taxon>
        <taxon>Viridiplantae</taxon>
        <taxon>Streptophyta</taxon>
        <taxon>Embryophyta</taxon>
        <taxon>Tracheophyta</taxon>
        <taxon>Spermatophyta</taxon>
        <taxon>Magnoliopsida</taxon>
        <taxon>eudicotyledons</taxon>
        <taxon>Gunneridae</taxon>
        <taxon>Pentapetalae</taxon>
        <taxon>asterids</taxon>
        <taxon>lamiids</taxon>
        <taxon>Solanales</taxon>
        <taxon>Convolvulaceae</taxon>
        <taxon>Cuscuteae</taxon>
        <taxon>Cuscuta</taxon>
        <taxon>Cuscuta subgen. Cuscuta</taxon>
    </lineage>
</organism>
<feature type="region of interest" description="Disordered" evidence="1">
    <location>
        <begin position="95"/>
        <end position="114"/>
    </location>
</feature>
<proteinExistence type="predicted"/>
<dbReference type="Proteomes" id="UP001152484">
    <property type="component" value="Unassembled WGS sequence"/>
</dbReference>
<reference evidence="3" key="1">
    <citation type="submission" date="2022-07" db="EMBL/GenBank/DDBJ databases">
        <authorList>
            <person name="Macas J."/>
            <person name="Novak P."/>
            <person name="Neumann P."/>
        </authorList>
    </citation>
    <scope>NUCLEOTIDE SEQUENCE</scope>
</reference>
<dbReference type="Pfam" id="PF05678">
    <property type="entry name" value="VQ"/>
    <property type="match status" value="1"/>
</dbReference>
<evidence type="ECO:0000256" key="1">
    <source>
        <dbReference type="SAM" id="MobiDB-lite"/>
    </source>
</evidence>
<accession>A0A9P0ZIK0</accession>
<dbReference type="EMBL" id="CAMAPE010000041">
    <property type="protein sequence ID" value="CAH9102567.1"/>
    <property type="molecule type" value="Genomic_DNA"/>
</dbReference>
<sequence length="136" mass="14880">MEKPLSVQQKKALKQTKTTTKSTKQLKVVYISNPMRVETSPSEFKDLVQELTGQDADVPDASKFPTEIQSPGTSGEKPDVVFPDGGGKVVAEEDLFADGRPPPEISDPSSETGQDYFPELIEAFPAGVMPSNMWYD</sequence>
<dbReference type="InterPro" id="IPR008889">
    <property type="entry name" value="VQ"/>
</dbReference>
<evidence type="ECO:0000313" key="4">
    <source>
        <dbReference type="Proteomes" id="UP001152484"/>
    </source>
</evidence>
<dbReference type="InterPro" id="IPR039335">
    <property type="entry name" value="SIB1/2"/>
</dbReference>
<gene>
    <name evidence="3" type="ORF">CEURO_LOCUS15836</name>
</gene>
<name>A0A9P0ZIK0_CUSEU</name>
<dbReference type="OrthoDB" id="665788at2759"/>
<evidence type="ECO:0000313" key="3">
    <source>
        <dbReference type="EMBL" id="CAH9102567.1"/>
    </source>
</evidence>
<evidence type="ECO:0000259" key="2">
    <source>
        <dbReference type="Pfam" id="PF05678"/>
    </source>
</evidence>
<feature type="region of interest" description="Disordered" evidence="1">
    <location>
        <begin position="54"/>
        <end position="86"/>
    </location>
</feature>
<protein>
    <recommendedName>
        <fullName evidence="2">VQ domain-containing protein</fullName>
    </recommendedName>
</protein>
<feature type="region of interest" description="Disordered" evidence="1">
    <location>
        <begin position="1"/>
        <end position="20"/>
    </location>
</feature>
<keyword evidence="4" id="KW-1185">Reference proteome</keyword>
<comment type="caution">
    <text evidence="3">The sequence shown here is derived from an EMBL/GenBank/DDBJ whole genome shotgun (WGS) entry which is preliminary data.</text>
</comment>
<dbReference type="AlphaFoldDB" id="A0A9P0ZIK0"/>
<feature type="domain" description="VQ" evidence="2">
    <location>
        <begin position="31"/>
        <end position="57"/>
    </location>
</feature>
<dbReference type="PANTHER" id="PTHR33624">
    <property type="entry name" value="SIGMA FACTOR BINDING PROTEIN 1, CHLOROPLASTIC"/>
    <property type="match status" value="1"/>
</dbReference>